<dbReference type="InterPro" id="IPR003344">
    <property type="entry name" value="Big_1_dom"/>
</dbReference>
<dbReference type="SMART" id="SM00634">
    <property type="entry name" value="BID_1"/>
    <property type="match status" value="2"/>
</dbReference>
<protein>
    <submittedName>
        <fullName evidence="5">Ig-like protein</fullName>
    </submittedName>
</protein>
<feature type="compositionally biased region" description="Low complexity" evidence="2">
    <location>
        <begin position="691"/>
        <end position="706"/>
    </location>
</feature>
<evidence type="ECO:0000313" key="6">
    <source>
        <dbReference type="Proteomes" id="UP000023795"/>
    </source>
</evidence>
<dbReference type="InterPro" id="IPR008964">
    <property type="entry name" value="Invasin/intimin_cell_adhesion"/>
</dbReference>
<dbReference type="InterPro" id="IPR013783">
    <property type="entry name" value="Ig-like_fold"/>
</dbReference>
<dbReference type="EMBL" id="ANIN01000002">
    <property type="protein sequence ID" value="ELA08622.1"/>
    <property type="molecule type" value="Genomic_DNA"/>
</dbReference>
<proteinExistence type="inferred from homology"/>
<evidence type="ECO:0000259" key="4">
    <source>
        <dbReference type="PROSITE" id="PS51127"/>
    </source>
</evidence>
<evidence type="ECO:0000256" key="2">
    <source>
        <dbReference type="SAM" id="MobiDB-lite"/>
    </source>
</evidence>
<dbReference type="Proteomes" id="UP000023795">
    <property type="component" value="Unassembled WGS sequence"/>
</dbReference>
<feature type="region of interest" description="Disordered" evidence="2">
    <location>
        <begin position="860"/>
        <end position="880"/>
    </location>
</feature>
<dbReference type="RefSeq" id="WP_009502180.1">
    <property type="nucleotide sequence ID" value="NZ_ANIN01000002.1"/>
</dbReference>
<reference evidence="5 6" key="1">
    <citation type="journal article" date="2013" name="Genome Announc.">
        <title>Genome Sequence of Moraxella macacae 0408225, a Novel Bacterial Species Isolated from a Cynomolgus Macaque with Epistaxis.</title>
        <authorList>
            <person name="Ladner J.T."/>
            <person name="Whitehouse C.A."/>
            <person name="Koroleva G.I."/>
            <person name="Palacios G.F."/>
        </authorList>
    </citation>
    <scope>NUCLEOTIDE SEQUENCE [LARGE SCALE GENOMIC DNA]</scope>
    <source>
        <strain evidence="5 6">0408225</strain>
    </source>
</reference>
<keyword evidence="6" id="KW-1185">Reference proteome</keyword>
<feature type="region of interest" description="Disordered" evidence="2">
    <location>
        <begin position="32"/>
        <end position="53"/>
    </location>
</feature>
<dbReference type="PATRIC" id="fig|1230338.3.peg.1864"/>
<feature type="compositionally biased region" description="Gly residues" evidence="2">
    <location>
        <begin position="867"/>
        <end position="877"/>
    </location>
</feature>
<evidence type="ECO:0000256" key="3">
    <source>
        <dbReference type="SAM" id="SignalP"/>
    </source>
</evidence>
<gene>
    <name evidence="5" type="ORF">MOMA_08681</name>
</gene>
<dbReference type="eggNOG" id="COG2373">
    <property type="taxonomic scope" value="Bacteria"/>
</dbReference>
<organism evidence="5 6">
    <name type="scientific">Moraxella macacae 0408225</name>
    <dbReference type="NCBI Taxonomy" id="1230338"/>
    <lineage>
        <taxon>Bacteria</taxon>
        <taxon>Pseudomonadati</taxon>
        <taxon>Pseudomonadota</taxon>
        <taxon>Gammaproteobacteria</taxon>
        <taxon>Moraxellales</taxon>
        <taxon>Moraxellaceae</taxon>
        <taxon>Moraxella</taxon>
    </lineage>
</organism>
<feature type="region of interest" description="Disordered" evidence="2">
    <location>
        <begin position="678"/>
        <end position="710"/>
    </location>
</feature>
<feature type="chain" id="PRO_5003957723" evidence="3">
    <location>
        <begin position="20"/>
        <end position="1125"/>
    </location>
</feature>
<dbReference type="PROSITE" id="PS51127">
    <property type="entry name" value="BIG1"/>
    <property type="match status" value="1"/>
</dbReference>
<sequence>MTMSTILAKSFQVTALASALALVGCGSGGNHDTLPPRTNGTISNDDGANNGTGDTKLTKVDVSGVIITKSFDKFNLVQDEKFTIIANALHNNKGVENVVVDFTLPEPDKTGIYTISKTPVNTNAGGEAALELQIKDVAKAKKYLADNPTGLVIKASATNAKANATAGTINLIGEQPTASADTKTNTEAANKIVLSKTIDKFEAKVGSEFIVEAFLSDKKGGALKDVRVNFEMNNSLGVANTTGSSVVTDEQGIAKITLKVMSLDELNTLQSSGLNITAKVADKPSVENNLRIYAAKSSTDVNNTVKSVLVASDLSQIKMAVGTKVKVTVTTLDANNGIVPKAPISVEVPNISGLVNNSGSILTTDEKGQVSFELEIKAPLSKEQIAALTKGVVITTRSGTASGSITITGAASNKETKEYEIFVTKSKAQLSTGADTVSLAIRVTDTKGGVKAGAPVSINIKDAAKLGLSLSKTSNLTTDANGLIEVDVIKSDIGFISKTDQTAELTVLVNDSVYAPRTEVITIPITGTIINNTKVSKNIITKDDSLTLSGFALDGKGKAIANTQIELLKAGKSLSTPLKTTTDDKGGFNFSVTTTQLGDPTSDIYDLGVKLIGTDKDGNTLTTKVFKIADITRPSGNNVSLEFTKKSKDIVVNTDETVTVNLPNLNNDQEIEIATTKGDIEATNGNGKGSGNSSSSGSGSSQNNKGSRIKVKVKDKKATFKIKSSAVGDASITVKQGGKTLLQDTVSFVSTDVQKLTLQFSKTTVTVNGETDVIATVRDGHGAPVKNAIVEFSITKDPTAGTLSQAVATTNSAGIATVKYFAGATASSASGATSNANANTVNIRAQVKHIIISGKEEAIKKPSTGSSGSGSAGGSGTNGHVVTETKDLTVQDFASWIGFTFADKLIESQGTFYILNGSVFVNNLIGQPAKNQPVSISVVPKTYRLGMFEVKPATKETPEQWVMKFFEEPTNGTTSSSNTKDDKQPPKKDGYAVCTPEDENHNGTLDANEDKNSNGKLDPINPITVLSRDGESVLDSKTMVTDETGKLNFSIRYGKNYSTWLTATVIVTTNVNGTESKSYHDIELPIIASEARLNGDGTGIRPNFVSPFGTVKTKKDTHCKVPATK</sequence>
<evidence type="ECO:0000313" key="5">
    <source>
        <dbReference type="EMBL" id="ELA08622.1"/>
    </source>
</evidence>
<dbReference type="AlphaFoldDB" id="L2F6H1"/>
<evidence type="ECO:0000256" key="1">
    <source>
        <dbReference type="ARBA" id="ARBA00010116"/>
    </source>
</evidence>
<dbReference type="SUPFAM" id="SSF49373">
    <property type="entry name" value="Invasin/intimin cell-adhesion fragments"/>
    <property type="match status" value="2"/>
</dbReference>
<feature type="compositionally biased region" description="Basic and acidic residues" evidence="2">
    <location>
        <begin position="979"/>
        <end position="990"/>
    </location>
</feature>
<feature type="domain" description="Big-1" evidence="4">
    <location>
        <begin position="755"/>
        <end position="844"/>
    </location>
</feature>
<comment type="similarity">
    <text evidence="1">Belongs to the intimin/invasin family.</text>
</comment>
<feature type="signal peptide" evidence="3">
    <location>
        <begin position="1"/>
        <end position="19"/>
    </location>
</feature>
<comment type="caution">
    <text evidence="5">The sequence shown here is derived from an EMBL/GenBank/DDBJ whole genome shotgun (WGS) entry which is preliminary data.</text>
</comment>
<feature type="compositionally biased region" description="Polar residues" evidence="2">
    <location>
        <begin position="36"/>
        <end position="53"/>
    </location>
</feature>
<dbReference type="OrthoDB" id="6662267at2"/>
<feature type="region of interest" description="Disordered" evidence="2">
    <location>
        <begin position="967"/>
        <end position="1021"/>
    </location>
</feature>
<accession>L2F6H1</accession>
<keyword evidence="3" id="KW-0732">Signal</keyword>
<name>L2F6H1_9GAMM</name>
<dbReference type="STRING" id="1230338.MOMA_08681"/>
<dbReference type="Gene3D" id="2.60.40.10">
    <property type="entry name" value="Immunoglobulins"/>
    <property type="match status" value="2"/>
</dbReference>